<sequence>MSDQLRGHGGHVRRVSAPRRVRADLEAENARLQERVEEAQEEIERLRTALNQDGHVLEFREDG</sequence>
<feature type="non-terminal residue" evidence="2">
    <location>
        <position position="63"/>
    </location>
</feature>
<dbReference type="EMBL" id="LAZR01038972">
    <property type="protein sequence ID" value="KKL18169.1"/>
    <property type="molecule type" value="Genomic_DNA"/>
</dbReference>
<name>A0A0F9B896_9ZZZZ</name>
<keyword evidence="1" id="KW-0175">Coiled coil</keyword>
<feature type="coiled-coil region" evidence="1">
    <location>
        <begin position="22"/>
        <end position="56"/>
    </location>
</feature>
<dbReference type="Gene3D" id="1.20.5.170">
    <property type="match status" value="1"/>
</dbReference>
<organism evidence="2">
    <name type="scientific">marine sediment metagenome</name>
    <dbReference type="NCBI Taxonomy" id="412755"/>
    <lineage>
        <taxon>unclassified sequences</taxon>
        <taxon>metagenomes</taxon>
        <taxon>ecological metagenomes</taxon>
    </lineage>
</organism>
<protein>
    <submittedName>
        <fullName evidence="2">Uncharacterized protein</fullName>
    </submittedName>
</protein>
<evidence type="ECO:0000256" key="1">
    <source>
        <dbReference type="SAM" id="Coils"/>
    </source>
</evidence>
<accession>A0A0F9B896</accession>
<gene>
    <name evidence="2" type="ORF">LCGC14_2478160</name>
</gene>
<proteinExistence type="predicted"/>
<dbReference type="AlphaFoldDB" id="A0A0F9B896"/>
<reference evidence="2" key="1">
    <citation type="journal article" date="2015" name="Nature">
        <title>Complex archaea that bridge the gap between prokaryotes and eukaryotes.</title>
        <authorList>
            <person name="Spang A."/>
            <person name="Saw J.H."/>
            <person name="Jorgensen S.L."/>
            <person name="Zaremba-Niedzwiedzka K."/>
            <person name="Martijn J."/>
            <person name="Lind A.E."/>
            <person name="van Eijk R."/>
            <person name="Schleper C."/>
            <person name="Guy L."/>
            <person name="Ettema T.J."/>
        </authorList>
    </citation>
    <scope>NUCLEOTIDE SEQUENCE</scope>
</reference>
<comment type="caution">
    <text evidence="2">The sequence shown here is derived from an EMBL/GenBank/DDBJ whole genome shotgun (WGS) entry which is preliminary data.</text>
</comment>
<evidence type="ECO:0000313" key="2">
    <source>
        <dbReference type="EMBL" id="KKL18169.1"/>
    </source>
</evidence>